<keyword evidence="6" id="KW-1185">Reference proteome</keyword>
<dbReference type="EMBL" id="JACZHT010000004">
    <property type="protein sequence ID" value="MBE1237287.1"/>
    <property type="molecule type" value="Genomic_DNA"/>
</dbReference>
<comment type="caution">
    <text evidence="5">The sequence shown here is derived from an EMBL/GenBank/DDBJ whole genome shotgun (WGS) entry which is preliminary data.</text>
</comment>
<dbReference type="Proteomes" id="UP000631034">
    <property type="component" value="Unassembled WGS sequence"/>
</dbReference>
<evidence type="ECO:0000259" key="4">
    <source>
        <dbReference type="Pfam" id="PF13649"/>
    </source>
</evidence>
<name>A0A8J6YX47_9PROT</name>
<accession>A0A8J6YX47</accession>
<dbReference type="PANTHER" id="PTHR43464:SF19">
    <property type="entry name" value="UBIQUINONE BIOSYNTHESIS O-METHYLTRANSFERASE, MITOCHONDRIAL"/>
    <property type="match status" value="1"/>
</dbReference>
<dbReference type="InterPro" id="IPR041698">
    <property type="entry name" value="Methyltransf_25"/>
</dbReference>
<proteinExistence type="predicted"/>
<protein>
    <submittedName>
        <fullName evidence="5">Class I SAM-dependent methyltransferase</fullName>
    </submittedName>
</protein>
<feature type="domain" description="Methyltransferase" evidence="4">
    <location>
        <begin position="52"/>
        <end position="143"/>
    </location>
</feature>
<dbReference type="GO" id="GO:0008168">
    <property type="term" value="F:methyltransferase activity"/>
    <property type="evidence" value="ECO:0007669"/>
    <property type="project" value="UniProtKB-KW"/>
</dbReference>
<gene>
    <name evidence="5" type="ORF">IHV25_06465</name>
</gene>
<evidence type="ECO:0000256" key="1">
    <source>
        <dbReference type="ARBA" id="ARBA00022603"/>
    </source>
</evidence>
<keyword evidence="3" id="KW-0949">S-adenosyl-L-methionine</keyword>
<dbReference type="PANTHER" id="PTHR43464">
    <property type="entry name" value="METHYLTRANSFERASE"/>
    <property type="match status" value="1"/>
</dbReference>
<dbReference type="Pfam" id="PF13649">
    <property type="entry name" value="Methyltransf_25"/>
    <property type="match status" value="1"/>
</dbReference>
<evidence type="ECO:0000256" key="2">
    <source>
        <dbReference type="ARBA" id="ARBA00022679"/>
    </source>
</evidence>
<keyword evidence="1 5" id="KW-0489">Methyltransferase</keyword>
<dbReference type="SUPFAM" id="SSF53335">
    <property type="entry name" value="S-adenosyl-L-methionine-dependent methyltransferases"/>
    <property type="match status" value="1"/>
</dbReference>
<dbReference type="AlphaFoldDB" id="A0A8J6YX47"/>
<dbReference type="CDD" id="cd02440">
    <property type="entry name" value="AdoMet_MTases"/>
    <property type="match status" value="1"/>
</dbReference>
<organism evidence="5 6">
    <name type="scientific">Phaeovibrio sulfidiphilus</name>
    <dbReference type="NCBI Taxonomy" id="1220600"/>
    <lineage>
        <taxon>Bacteria</taxon>
        <taxon>Pseudomonadati</taxon>
        <taxon>Pseudomonadota</taxon>
        <taxon>Alphaproteobacteria</taxon>
        <taxon>Rhodospirillales</taxon>
        <taxon>Rhodospirillaceae</taxon>
        <taxon>Phaeovibrio</taxon>
    </lineage>
</organism>
<keyword evidence="2" id="KW-0808">Transferase</keyword>
<evidence type="ECO:0000313" key="6">
    <source>
        <dbReference type="Proteomes" id="UP000631034"/>
    </source>
</evidence>
<dbReference type="Gene3D" id="3.40.50.150">
    <property type="entry name" value="Vaccinia Virus protein VP39"/>
    <property type="match status" value="1"/>
</dbReference>
<sequence length="222" mass="25551">MDEDDRRVVGLYTGLVKAHGHSHRALDWTSTESQTGRFRVLSDIGFAGGDSVLDVGCGLGDFLAWMRDNDLSDVRYTGVDMTPAMIDQCRTRFPGERFFVANILESRMPFRERRFDWVVASGIFAHRKEEPWDYMKTAIARMMDLAGKGVAFNSQSTLAGQPQYWTLFHADPEETLAYCQSFGWETRLFHTPDRTDFTVYMYRPADSEPPPRRRFSLFGFRS</sequence>
<dbReference type="GO" id="GO:0032259">
    <property type="term" value="P:methylation"/>
    <property type="evidence" value="ECO:0007669"/>
    <property type="project" value="UniProtKB-KW"/>
</dbReference>
<evidence type="ECO:0000256" key="3">
    <source>
        <dbReference type="ARBA" id="ARBA00022691"/>
    </source>
</evidence>
<evidence type="ECO:0000313" key="5">
    <source>
        <dbReference type="EMBL" id="MBE1237287.1"/>
    </source>
</evidence>
<dbReference type="InterPro" id="IPR029063">
    <property type="entry name" value="SAM-dependent_MTases_sf"/>
</dbReference>
<dbReference type="RefSeq" id="WP_192534300.1">
    <property type="nucleotide sequence ID" value="NZ_JACZHT010000004.1"/>
</dbReference>
<reference evidence="5" key="1">
    <citation type="submission" date="2020-10" db="EMBL/GenBank/DDBJ databases">
        <title>Genome sequence of the unusual species of purple photosynthetic bacteria, Phaeovibrio sulfidiphilus DSM 23193, type strain.</title>
        <authorList>
            <person name="Kyndt J.A."/>
            <person name="Meyer T.E."/>
        </authorList>
    </citation>
    <scope>NUCLEOTIDE SEQUENCE</scope>
    <source>
        <strain evidence="5">DSM 23193</strain>
    </source>
</reference>